<evidence type="ECO:0000313" key="2">
    <source>
        <dbReference type="EMBL" id="CAE8691254.1"/>
    </source>
</evidence>
<evidence type="ECO:0000259" key="1">
    <source>
        <dbReference type="Pfam" id="PF00425"/>
    </source>
</evidence>
<proteinExistence type="predicted"/>
<sequence length="117" mass="13088">VSILRQVVGTAFKRHYLFLLEPVQGAAFVSLSPERLCKVQGRDLWTEAVAGTWAITEFEKIGEAALLASSAKNNSEHQHVVDYITRLLENVSNHIKVCDTHILKLKHLVHIKQSSTS</sequence>
<dbReference type="SUPFAM" id="SSF56322">
    <property type="entry name" value="ADC synthase"/>
    <property type="match status" value="1"/>
</dbReference>
<feature type="non-terminal residue" evidence="2">
    <location>
        <position position="117"/>
    </location>
</feature>
<feature type="domain" description="Chorismate-utilising enzyme C-terminal" evidence="1">
    <location>
        <begin position="14"/>
        <end position="113"/>
    </location>
</feature>
<protein>
    <recommendedName>
        <fullName evidence="1">Chorismate-utilising enzyme C-terminal domain-containing protein</fullName>
    </recommendedName>
</protein>
<organism evidence="2 3">
    <name type="scientific">Polarella glacialis</name>
    <name type="common">Dinoflagellate</name>
    <dbReference type="NCBI Taxonomy" id="89957"/>
    <lineage>
        <taxon>Eukaryota</taxon>
        <taxon>Sar</taxon>
        <taxon>Alveolata</taxon>
        <taxon>Dinophyceae</taxon>
        <taxon>Suessiales</taxon>
        <taxon>Suessiaceae</taxon>
        <taxon>Polarella</taxon>
    </lineage>
</organism>
<name>A0A813JZW0_POLGL</name>
<dbReference type="InterPro" id="IPR015890">
    <property type="entry name" value="Chorismate_C"/>
</dbReference>
<dbReference type="InterPro" id="IPR005801">
    <property type="entry name" value="ADC_synthase"/>
</dbReference>
<accession>A0A813JZW0</accession>
<reference evidence="2" key="1">
    <citation type="submission" date="2021-02" db="EMBL/GenBank/DDBJ databases">
        <authorList>
            <person name="Dougan E. K."/>
            <person name="Rhodes N."/>
            <person name="Thang M."/>
            <person name="Chan C."/>
        </authorList>
    </citation>
    <scope>NUCLEOTIDE SEQUENCE</scope>
</reference>
<dbReference type="PANTHER" id="PTHR42839:SF2">
    <property type="entry name" value="ISOCHORISMATE SYNTHASE ENTC"/>
    <property type="match status" value="1"/>
</dbReference>
<feature type="non-terminal residue" evidence="2">
    <location>
        <position position="1"/>
    </location>
</feature>
<evidence type="ECO:0000313" key="3">
    <source>
        <dbReference type="Proteomes" id="UP000626109"/>
    </source>
</evidence>
<comment type="caution">
    <text evidence="2">The sequence shown here is derived from an EMBL/GenBank/DDBJ whole genome shotgun (WGS) entry which is preliminary data.</text>
</comment>
<dbReference type="Proteomes" id="UP000626109">
    <property type="component" value="Unassembled WGS sequence"/>
</dbReference>
<dbReference type="AlphaFoldDB" id="A0A813JZW0"/>
<gene>
    <name evidence="2" type="ORF">PGLA2088_LOCUS27318</name>
</gene>
<dbReference type="PANTHER" id="PTHR42839">
    <property type="entry name" value="ISOCHORISMATE SYNTHASE ENTC"/>
    <property type="match status" value="1"/>
</dbReference>
<dbReference type="Gene3D" id="3.60.120.10">
    <property type="entry name" value="Anthranilate synthase"/>
    <property type="match status" value="1"/>
</dbReference>
<dbReference type="Pfam" id="PF00425">
    <property type="entry name" value="Chorismate_bind"/>
    <property type="match status" value="1"/>
</dbReference>
<dbReference type="EMBL" id="CAJNNW010027400">
    <property type="protein sequence ID" value="CAE8691254.1"/>
    <property type="molecule type" value="Genomic_DNA"/>
</dbReference>